<evidence type="ECO:0000256" key="1">
    <source>
        <dbReference type="SAM" id="MobiDB-lite"/>
    </source>
</evidence>
<gene>
    <name evidence="2" type="ORF">CDD82_6208</name>
</gene>
<organism evidence="2 3">
    <name type="scientific">Ophiocordyceps australis</name>
    <dbReference type="NCBI Taxonomy" id="1399860"/>
    <lineage>
        <taxon>Eukaryota</taxon>
        <taxon>Fungi</taxon>
        <taxon>Dikarya</taxon>
        <taxon>Ascomycota</taxon>
        <taxon>Pezizomycotina</taxon>
        <taxon>Sordariomycetes</taxon>
        <taxon>Hypocreomycetidae</taxon>
        <taxon>Hypocreales</taxon>
        <taxon>Ophiocordycipitaceae</taxon>
        <taxon>Ophiocordyceps</taxon>
    </lineage>
</organism>
<accession>A0A2C5ZRC8</accession>
<feature type="compositionally biased region" description="Basic and acidic residues" evidence="1">
    <location>
        <begin position="172"/>
        <end position="181"/>
    </location>
</feature>
<name>A0A2C5ZRC8_9HYPO</name>
<dbReference type="Proteomes" id="UP000224854">
    <property type="component" value="Unassembled WGS sequence"/>
</dbReference>
<feature type="compositionally biased region" description="Basic and acidic residues" evidence="1">
    <location>
        <begin position="144"/>
        <end position="157"/>
    </location>
</feature>
<evidence type="ECO:0000313" key="2">
    <source>
        <dbReference type="EMBL" id="PHH82373.1"/>
    </source>
</evidence>
<dbReference type="AlphaFoldDB" id="A0A2C5ZRC8"/>
<feature type="region of interest" description="Disordered" evidence="1">
    <location>
        <begin position="144"/>
        <end position="189"/>
    </location>
</feature>
<dbReference type="EMBL" id="NJEU01000062">
    <property type="protein sequence ID" value="PHH82373.1"/>
    <property type="molecule type" value="Genomic_DNA"/>
</dbReference>
<protein>
    <submittedName>
        <fullName evidence="2">Uncharacterized protein</fullName>
    </submittedName>
</protein>
<reference evidence="2 3" key="1">
    <citation type="submission" date="2017-06" db="EMBL/GenBank/DDBJ databases">
        <title>Ant-infecting Ophiocordyceps genomes reveal a high diversity of potential behavioral manipulation genes and a possible major role for enterotoxins.</title>
        <authorList>
            <person name="De Bekker C."/>
            <person name="Evans H.C."/>
            <person name="Brachmann A."/>
            <person name="Hughes D.P."/>
        </authorList>
    </citation>
    <scope>NUCLEOTIDE SEQUENCE [LARGE SCALE GENOMIC DNA]</scope>
    <source>
        <strain evidence="2 3">1348a</strain>
    </source>
</reference>
<keyword evidence="3" id="KW-1185">Reference proteome</keyword>
<proteinExistence type="predicted"/>
<comment type="caution">
    <text evidence="2">The sequence shown here is derived from an EMBL/GenBank/DDBJ whole genome shotgun (WGS) entry which is preliminary data.</text>
</comment>
<sequence>MQCWSARATAAVSDKALGKGRGWEKTDDEQSVGIVFGSIHIERFPVPAEQTRSGDKLSSRRGRHELGQWAIDGVLKPMGSIAAHRNAGPQNLPTGASAASPRGLRGLSMAWTRVHEAKGLRECDGPRMRPAELCLAPRLWQREHSSGRTTMDADKPGYKRAMSSSRRCHKEVRRESRERDRRRSSRRLPLELGPDRLAASLVLQCAVGRLTDSPNISNLPSPAPDCQRLRSNGQHLTAITQCPAPDLQHLRSNVQHPMSGT</sequence>
<evidence type="ECO:0000313" key="3">
    <source>
        <dbReference type="Proteomes" id="UP000224854"/>
    </source>
</evidence>